<evidence type="ECO:0000313" key="2">
    <source>
        <dbReference type="EMBL" id="EAS06035.2"/>
    </source>
</evidence>
<dbReference type="GeneID" id="7830539"/>
<dbReference type="KEGG" id="tet:TTHERM_00852740"/>
<dbReference type="InParanoid" id="Q24E66"/>
<name>Q24E66_TETTS</name>
<keyword evidence="3" id="KW-1185">Reference proteome</keyword>
<feature type="region of interest" description="Disordered" evidence="1">
    <location>
        <begin position="1"/>
        <end position="59"/>
    </location>
</feature>
<feature type="compositionally biased region" description="Polar residues" evidence="1">
    <location>
        <begin position="17"/>
        <end position="31"/>
    </location>
</feature>
<accession>Q24E66</accession>
<sequence length="565" mass="66051">MNQFQIQMMKHLRSGKKQQPNSLYDTNYSNSQERKRSSTQTSYNSTSTNPFTQIESSTHYETKGLGIHEVDYIPEMSRESSAIKKRRTVELDPQAINQLITPSRVNVLKVENDSTNMRSLSTDFSSIKKSNFKDENKLADSIFQLRNRLIRNQPDVEQESKYLNKNEQIVNRIVHLESFYNFPTLYDKEEIESRRRSREYSQTLQERNELRRNRSLSANQQKFINSIIENGKTQYKKVKRVYSSSQSRLRFQSDKEQYSKDVFFKVYDDCKKSCKEFDSLIKSSNSLSRVSLQQPSINHPTFPPHVKQTDVQLKRINKEFKNNCCTIMNQIHQNQSLQRIGINQKFYELEESMRFSNTEKIEFTPLINSLNSKNLLESNNKQENLILSQQLNQNVNVSQFQGQNSNQVEKSLDSNGHNKLISSAKLQNSLNLNLNSPGLINSDNFDILNNYSVKSQKPSQGQQGCQPLVYSAKKYMNQCSSLVQLEKDLQKYREIQQLAQFSPDIQQQKQQQQQQQPLQDSNFNSTQKINQSKKITRKEYLQAKCRHNITTMYCSICNRQVKSKI</sequence>
<gene>
    <name evidence="2" type="ORF">TTHERM_00852740</name>
</gene>
<protein>
    <submittedName>
        <fullName evidence="2">Uncharacterized protein</fullName>
    </submittedName>
</protein>
<dbReference type="AlphaFoldDB" id="Q24E66"/>
<evidence type="ECO:0000313" key="3">
    <source>
        <dbReference type="Proteomes" id="UP000009168"/>
    </source>
</evidence>
<dbReference type="Proteomes" id="UP000009168">
    <property type="component" value="Unassembled WGS sequence"/>
</dbReference>
<reference evidence="3" key="1">
    <citation type="journal article" date="2006" name="PLoS Biol.">
        <title>Macronuclear genome sequence of the ciliate Tetrahymena thermophila, a model eukaryote.</title>
        <authorList>
            <person name="Eisen J.A."/>
            <person name="Coyne R.S."/>
            <person name="Wu M."/>
            <person name="Wu D."/>
            <person name="Thiagarajan M."/>
            <person name="Wortman J.R."/>
            <person name="Badger J.H."/>
            <person name="Ren Q."/>
            <person name="Amedeo P."/>
            <person name="Jones K.M."/>
            <person name="Tallon L.J."/>
            <person name="Delcher A.L."/>
            <person name="Salzberg S.L."/>
            <person name="Silva J.C."/>
            <person name="Haas B.J."/>
            <person name="Majoros W.H."/>
            <person name="Farzad M."/>
            <person name="Carlton J.M."/>
            <person name="Smith R.K. Jr."/>
            <person name="Garg J."/>
            <person name="Pearlman R.E."/>
            <person name="Karrer K.M."/>
            <person name="Sun L."/>
            <person name="Manning G."/>
            <person name="Elde N.C."/>
            <person name="Turkewitz A.P."/>
            <person name="Asai D.J."/>
            <person name="Wilkes D.E."/>
            <person name="Wang Y."/>
            <person name="Cai H."/>
            <person name="Collins K."/>
            <person name="Stewart B.A."/>
            <person name="Lee S.R."/>
            <person name="Wilamowska K."/>
            <person name="Weinberg Z."/>
            <person name="Ruzzo W.L."/>
            <person name="Wloga D."/>
            <person name="Gaertig J."/>
            <person name="Frankel J."/>
            <person name="Tsao C.-C."/>
            <person name="Gorovsky M.A."/>
            <person name="Keeling P.J."/>
            <person name="Waller R.F."/>
            <person name="Patron N.J."/>
            <person name="Cherry J.M."/>
            <person name="Stover N.A."/>
            <person name="Krieger C.J."/>
            <person name="del Toro C."/>
            <person name="Ryder H.F."/>
            <person name="Williamson S.C."/>
            <person name="Barbeau R.A."/>
            <person name="Hamilton E.P."/>
            <person name="Orias E."/>
        </authorList>
    </citation>
    <scope>NUCLEOTIDE SEQUENCE [LARGE SCALE GENOMIC DNA]</scope>
    <source>
        <strain evidence="3">SB210</strain>
    </source>
</reference>
<feature type="compositionally biased region" description="Low complexity" evidence="1">
    <location>
        <begin position="38"/>
        <end position="49"/>
    </location>
</feature>
<feature type="compositionally biased region" description="Polar residues" evidence="1">
    <location>
        <begin position="517"/>
        <end position="531"/>
    </location>
</feature>
<dbReference type="HOGENOM" id="CLU_465041_0_0_1"/>
<dbReference type="RefSeq" id="XP_001026280.2">
    <property type="nucleotide sequence ID" value="XM_001026280.2"/>
</dbReference>
<proteinExistence type="predicted"/>
<organism evidence="2 3">
    <name type="scientific">Tetrahymena thermophila (strain SB210)</name>
    <dbReference type="NCBI Taxonomy" id="312017"/>
    <lineage>
        <taxon>Eukaryota</taxon>
        <taxon>Sar</taxon>
        <taxon>Alveolata</taxon>
        <taxon>Ciliophora</taxon>
        <taxon>Intramacronucleata</taxon>
        <taxon>Oligohymenophorea</taxon>
        <taxon>Hymenostomatida</taxon>
        <taxon>Tetrahymenina</taxon>
        <taxon>Tetrahymenidae</taxon>
        <taxon>Tetrahymena</taxon>
    </lineage>
</organism>
<evidence type="ECO:0000256" key="1">
    <source>
        <dbReference type="SAM" id="MobiDB-lite"/>
    </source>
</evidence>
<feature type="compositionally biased region" description="Low complexity" evidence="1">
    <location>
        <begin position="506"/>
        <end position="516"/>
    </location>
</feature>
<feature type="region of interest" description="Disordered" evidence="1">
    <location>
        <begin position="506"/>
        <end position="531"/>
    </location>
</feature>
<dbReference type="EMBL" id="GG662311">
    <property type="protein sequence ID" value="EAS06035.2"/>
    <property type="molecule type" value="Genomic_DNA"/>
</dbReference>